<dbReference type="Proteomes" id="UP000054404">
    <property type="component" value="Unassembled WGS sequence"/>
</dbReference>
<proteinExistence type="predicted"/>
<comment type="caution">
    <text evidence="1">The sequence shown here is derived from an EMBL/GenBank/DDBJ whole genome shotgun (WGS) entry which is preliminary data.</text>
</comment>
<accession>A0A0W1KKM9</accession>
<keyword evidence="2" id="KW-1185">Reference proteome</keyword>
<sequence>MDEIDVSRAHDAISAPDRVASVVVAVEPNQNYRDGWKQIVSSLTKEMTGIAAVYVVAANAADAFNEELPDAYRIWRVQRVS</sequence>
<protein>
    <submittedName>
        <fullName evidence="1">Uncharacterized protein</fullName>
    </submittedName>
</protein>
<name>A0A0W1KKM9_9ACTO</name>
<gene>
    <name evidence="1" type="ORF">AQZ59_00568</name>
</gene>
<evidence type="ECO:0000313" key="1">
    <source>
        <dbReference type="EMBL" id="KTF04584.1"/>
    </source>
</evidence>
<evidence type="ECO:0000313" key="2">
    <source>
        <dbReference type="Proteomes" id="UP000054404"/>
    </source>
</evidence>
<organism evidence="1 2">
    <name type="scientific">Trueperella bernardiae</name>
    <dbReference type="NCBI Taxonomy" id="59561"/>
    <lineage>
        <taxon>Bacteria</taxon>
        <taxon>Bacillati</taxon>
        <taxon>Actinomycetota</taxon>
        <taxon>Actinomycetes</taxon>
        <taxon>Actinomycetales</taxon>
        <taxon>Actinomycetaceae</taxon>
        <taxon>Trueperella</taxon>
    </lineage>
</organism>
<dbReference type="EMBL" id="LNIZ01000002">
    <property type="protein sequence ID" value="KTF04584.1"/>
    <property type="molecule type" value="Genomic_DNA"/>
</dbReference>
<dbReference type="RefSeq" id="WP_143602176.1">
    <property type="nucleotide sequence ID" value="NZ_LGYI01000015.1"/>
</dbReference>
<dbReference type="AlphaFoldDB" id="A0A0W1KKM9"/>
<dbReference type="PATRIC" id="fig|59561.3.peg.560"/>
<reference evidence="1 2" key="1">
    <citation type="submission" date="2015-11" db="EMBL/GenBank/DDBJ databases">
        <title>Draft Genome Sequence of the Type Strain Trueperella bernardiae LCDC 89-0504T, Isolated from Blood Culture.</title>
        <authorList>
            <person name="Bernier A.-M."/>
            <person name="Bernard K."/>
        </authorList>
    </citation>
    <scope>NUCLEOTIDE SEQUENCE [LARGE SCALE GENOMIC DNA]</scope>
    <source>
        <strain evidence="1 2">LCDC 89-0504</strain>
    </source>
</reference>